<accession>A0AAW0D192</accession>
<feature type="region of interest" description="Disordered" evidence="2">
    <location>
        <begin position="87"/>
        <end position="106"/>
    </location>
</feature>
<feature type="compositionally biased region" description="Low complexity" evidence="2">
    <location>
        <begin position="226"/>
        <end position="237"/>
    </location>
</feature>
<organism evidence="3 4">
    <name type="scientific">Favolaschia claudopus</name>
    <dbReference type="NCBI Taxonomy" id="2862362"/>
    <lineage>
        <taxon>Eukaryota</taxon>
        <taxon>Fungi</taxon>
        <taxon>Dikarya</taxon>
        <taxon>Basidiomycota</taxon>
        <taxon>Agaricomycotina</taxon>
        <taxon>Agaricomycetes</taxon>
        <taxon>Agaricomycetidae</taxon>
        <taxon>Agaricales</taxon>
        <taxon>Marasmiineae</taxon>
        <taxon>Mycenaceae</taxon>
        <taxon>Favolaschia</taxon>
    </lineage>
</organism>
<name>A0AAW0D192_9AGAR</name>
<evidence type="ECO:0000256" key="1">
    <source>
        <dbReference type="SAM" id="Coils"/>
    </source>
</evidence>
<dbReference type="EMBL" id="JAWWNJ010000011">
    <property type="protein sequence ID" value="KAK7044785.1"/>
    <property type="molecule type" value="Genomic_DNA"/>
</dbReference>
<evidence type="ECO:0000313" key="4">
    <source>
        <dbReference type="Proteomes" id="UP001362999"/>
    </source>
</evidence>
<keyword evidence="4" id="KW-1185">Reference proteome</keyword>
<reference evidence="3 4" key="1">
    <citation type="journal article" date="2024" name="J Genomics">
        <title>Draft genome sequencing and assembly of Favolaschia claudopus CIRM-BRFM 2984 isolated from oak limbs.</title>
        <authorList>
            <person name="Navarro D."/>
            <person name="Drula E."/>
            <person name="Chaduli D."/>
            <person name="Cazenave R."/>
            <person name="Ahrendt S."/>
            <person name="Wang J."/>
            <person name="Lipzen A."/>
            <person name="Daum C."/>
            <person name="Barry K."/>
            <person name="Grigoriev I.V."/>
            <person name="Favel A."/>
            <person name="Rosso M.N."/>
            <person name="Martin F."/>
        </authorList>
    </citation>
    <scope>NUCLEOTIDE SEQUENCE [LARGE SCALE GENOMIC DNA]</scope>
    <source>
        <strain evidence="3 4">CIRM-BRFM 2984</strain>
    </source>
</reference>
<gene>
    <name evidence="3" type="ORF">R3P38DRAFT_2880821</name>
</gene>
<feature type="compositionally biased region" description="Basic and acidic residues" evidence="2">
    <location>
        <begin position="318"/>
        <end position="328"/>
    </location>
</feature>
<keyword evidence="1" id="KW-0175">Coiled coil</keyword>
<feature type="compositionally biased region" description="Low complexity" evidence="2">
    <location>
        <begin position="129"/>
        <end position="143"/>
    </location>
</feature>
<proteinExistence type="predicted"/>
<comment type="caution">
    <text evidence="3">The sequence shown here is derived from an EMBL/GenBank/DDBJ whole genome shotgun (WGS) entry which is preliminary data.</text>
</comment>
<feature type="region of interest" description="Disordered" evidence="2">
    <location>
        <begin position="125"/>
        <end position="337"/>
    </location>
</feature>
<evidence type="ECO:0000313" key="3">
    <source>
        <dbReference type="EMBL" id="KAK7044785.1"/>
    </source>
</evidence>
<feature type="coiled-coil region" evidence="1">
    <location>
        <begin position="571"/>
        <end position="605"/>
    </location>
</feature>
<feature type="compositionally biased region" description="Low complexity" evidence="2">
    <location>
        <begin position="253"/>
        <end position="266"/>
    </location>
</feature>
<dbReference type="AlphaFoldDB" id="A0AAW0D192"/>
<feature type="region of interest" description="Disordered" evidence="2">
    <location>
        <begin position="489"/>
        <end position="509"/>
    </location>
</feature>
<evidence type="ECO:0000256" key="2">
    <source>
        <dbReference type="SAM" id="MobiDB-lite"/>
    </source>
</evidence>
<protein>
    <submittedName>
        <fullName evidence="3">Uncharacterized protein</fullName>
    </submittedName>
</protein>
<feature type="compositionally biased region" description="Low complexity" evidence="2">
    <location>
        <begin position="192"/>
        <end position="202"/>
    </location>
</feature>
<sequence>MSLCLGMPGGSWMPDEKDALECCEPEEEPTSSSRVAASIHESYTVHSEIVELDPTSLAEEVRLLASPRNTLKKETWRVRMSPEFGIETLDPDQHEPGSTLMPRRILDSPEQRRWRALHNVFPEIKDSLHSNSHGSSSSSSASSIADIEWDFQSNRPPPVIIDASDTVIKSESDEIQADLPIGGKPDTQGATSSSSSASSSSSQKGDGQDLPLPSSDNSVPDGEHNTTSSSPAPVTSVGFPSTARASSTPPAFDVPSSNDSDSGSDSSRPRDTDDELIQTPSSMADSAPFSGHEESESLTFNFIRPAASSIPSVDAEDTAARSPDHSDNAELEYLDDNPSTTPLSSLRIHNISLPLLLDTNRFLPSEWVVVTDPSTPDSFFGNVGPSSHTMESPLNLETIAIATARGAERSPSISERLLSNEPPSLQGVHREDAAYEEDDGEFEASVQAQSNPHWEHGTPELPPLRFHSPSLTDEVLGFADFPARDLQSFKSLDPKPLPRAGHGPTEHLRTRSTPFERQSILWTPHDRRYGVPDSGPRTDIKRKGKARQRAISVNSGVLVDQAVQTTAPTEVDQLKVRYTRLKKELRLEKQRVVELQQREQSKQREVDSNLLAKLFNWGIPIHYEDMVL</sequence>
<feature type="region of interest" description="Disordered" evidence="2">
    <location>
        <begin position="411"/>
        <end position="434"/>
    </location>
</feature>
<dbReference type="Proteomes" id="UP001362999">
    <property type="component" value="Unassembled WGS sequence"/>
</dbReference>